<dbReference type="GO" id="GO:0016301">
    <property type="term" value="F:kinase activity"/>
    <property type="evidence" value="ECO:0007669"/>
    <property type="project" value="UniProtKB-KW"/>
</dbReference>
<dbReference type="EMBL" id="LK933005">
    <property type="protein sequence ID" value="CDT20774.1"/>
    <property type="molecule type" value="Genomic_DNA"/>
</dbReference>
<proteinExistence type="predicted"/>
<dbReference type="PROSITE" id="PS50887">
    <property type="entry name" value="GGDEF"/>
    <property type="match status" value="1"/>
</dbReference>
<feature type="domain" description="GGDEF" evidence="3">
    <location>
        <begin position="58"/>
        <end position="196"/>
    </location>
</feature>
<dbReference type="PANTHER" id="PTHR33121">
    <property type="entry name" value="CYCLIC DI-GMP PHOSPHODIESTERASE PDEF"/>
    <property type="match status" value="1"/>
</dbReference>
<dbReference type="GO" id="GO:0071111">
    <property type="term" value="F:cyclic-guanylate-specific phosphodiesterase activity"/>
    <property type="evidence" value="ECO:0007669"/>
    <property type="project" value="InterPro"/>
</dbReference>
<dbReference type="AlphaFoldDB" id="A0A069AF64"/>
<dbReference type="InterPro" id="IPR050706">
    <property type="entry name" value="Cyclic-di-GMP_PDE-like"/>
</dbReference>
<dbReference type="CDD" id="cd01949">
    <property type="entry name" value="GGDEF"/>
    <property type="match status" value="1"/>
</dbReference>
<feature type="domain" description="EAL" evidence="2">
    <location>
        <begin position="208"/>
        <end position="462"/>
    </location>
</feature>
<dbReference type="Pfam" id="PF00990">
    <property type="entry name" value="GGDEF"/>
    <property type="match status" value="1"/>
</dbReference>
<dbReference type="InterPro" id="IPR035965">
    <property type="entry name" value="PAS-like_dom_sf"/>
</dbReference>
<dbReference type="InterPro" id="IPR029787">
    <property type="entry name" value="Nucleotide_cyclase"/>
</dbReference>
<dbReference type="RefSeq" id="WP_021366435.1">
    <property type="nucleotide sequence ID" value="NZ_BBYB01000042.1"/>
</dbReference>
<dbReference type="InterPro" id="IPR000160">
    <property type="entry name" value="GGDEF_dom"/>
</dbReference>
<dbReference type="CDD" id="cd00130">
    <property type="entry name" value="PAS"/>
    <property type="match status" value="1"/>
</dbReference>
<dbReference type="SUPFAM" id="SSF55073">
    <property type="entry name" value="Nucleotide cyclase"/>
    <property type="match status" value="1"/>
</dbReference>
<dbReference type="CDD" id="cd01948">
    <property type="entry name" value="EAL"/>
    <property type="match status" value="1"/>
</dbReference>
<dbReference type="Pfam" id="PF08447">
    <property type="entry name" value="PAS_3"/>
    <property type="match status" value="1"/>
</dbReference>
<dbReference type="PANTHER" id="PTHR33121:SF71">
    <property type="entry name" value="OXYGEN SENSOR PROTEIN DOSP"/>
    <property type="match status" value="1"/>
</dbReference>
<dbReference type="SMART" id="SM00052">
    <property type="entry name" value="EAL"/>
    <property type="match status" value="1"/>
</dbReference>
<dbReference type="EMBL" id="LK932392">
    <property type="protein sequence ID" value="CDS86340.1"/>
    <property type="molecule type" value="Genomic_DNA"/>
</dbReference>
<dbReference type="InterPro" id="IPR035919">
    <property type="entry name" value="EAL_sf"/>
</dbReference>
<evidence type="ECO:0000259" key="1">
    <source>
        <dbReference type="PROSITE" id="PS50112"/>
    </source>
</evidence>
<dbReference type="InterPro" id="IPR013655">
    <property type="entry name" value="PAS_fold_3"/>
</dbReference>
<dbReference type="InterPro" id="IPR001633">
    <property type="entry name" value="EAL_dom"/>
</dbReference>
<keyword evidence="5" id="KW-0808">Transferase</keyword>
<dbReference type="NCBIfam" id="TIGR00254">
    <property type="entry name" value="GGDEF"/>
    <property type="match status" value="1"/>
</dbReference>
<dbReference type="InterPro" id="IPR043128">
    <property type="entry name" value="Rev_trsase/Diguanyl_cyclase"/>
</dbReference>
<dbReference type="NCBIfam" id="TIGR00229">
    <property type="entry name" value="sensory_box"/>
    <property type="match status" value="1"/>
</dbReference>
<sequence>MQNHNYIKMLNKKVEVLSKELDSRNFKLKTLNEIDFFSKIPNREFMYQHIDDCISKNIHIGIMLLNIDNFKLFNDIYGYLVGENLLITLTQNLLHFIPESKGIVAYLKGEGFLIVLPNVSNKELNNMGATIIESARELKIRLPNEKEIYSNVTFSIGSTIWNGEPNMNTLMLFNQVYSALKKAKSEGKNRYILFDFKDNSFYNKLENDKEFLSEISHVLQTKQIEVFYQPLYNIKNNTIVGCEALARWRHPIKGLLTPDKFIPLFEQFGLITELDLHLFEENCKNIRRWIDNNDVFVPICCNFSRLHFFNPNFPSMLKGITEKYSVSTSNFSIEITENILIENTNTIIQQLAELRSYGFSVSMDDFGSGYSSFGMLQNLPFDIIKIDRIFLSHNLNDFKNTTILYSIINIARALGMLTVCEGVETEQHVEFIKSINCDIAQGYYYAKPMECKEFEKLLSKENNSEKMFIKYSDIGKSLIEKIFDGFFIMQDMKKLRANVTEDIQWFDFYNKTEITSFPKVIEHFEKHIKGKKFSILYKSITPHNTESDSLLISGEAVLSDEAAEHQKYSNFYFSANCIISENKLLLAKLHLDLIKTAGYINEFESYSIPKMTNTHLDESNILSQFYSMLPVGIIRYDLFGDMIITYMNEEMFDIIGYTKEQFFGEMGGNLRAIVHPDDLDFVYKKSLDMIDTNKIEPFLYRFIKRDGQIVTVMYTQCNLSAIDGRSIAQGMYVDVNKIKNLTKI</sequence>
<keyword evidence="5" id="KW-0548">Nucleotidyltransferase</keyword>
<dbReference type="SUPFAM" id="SSF141868">
    <property type="entry name" value="EAL domain-like"/>
    <property type="match status" value="1"/>
</dbReference>
<evidence type="ECO:0000313" key="4">
    <source>
        <dbReference type="EMBL" id="CDS86340.1"/>
    </source>
</evidence>
<dbReference type="GO" id="GO:0052621">
    <property type="term" value="F:diguanylate cyclase activity"/>
    <property type="evidence" value="ECO:0007669"/>
    <property type="project" value="UniProtKB-EC"/>
</dbReference>
<accession>A0A069AF64</accession>
<dbReference type="PROSITE" id="PS50112">
    <property type="entry name" value="PAS"/>
    <property type="match status" value="1"/>
</dbReference>
<dbReference type="Gene3D" id="3.30.70.270">
    <property type="match status" value="1"/>
</dbReference>
<dbReference type="EMBL" id="LK932509">
    <property type="protein sequence ID" value="CDS86806.1"/>
    <property type="molecule type" value="Genomic_DNA"/>
</dbReference>
<evidence type="ECO:0000259" key="2">
    <source>
        <dbReference type="PROSITE" id="PS50883"/>
    </source>
</evidence>
<gene>
    <name evidence="6" type="ORF">BN1095_340159</name>
    <name evidence="5" type="ORF">BN1096_560346</name>
    <name evidence="4" type="ORF">BN1097_540349</name>
</gene>
<dbReference type="Pfam" id="PF00563">
    <property type="entry name" value="EAL"/>
    <property type="match status" value="1"/>
</dbReference>
<dbReference type="Gene3D" id="3.20.20.450">
    <property type="entry name" value="EAL domain"/>
    <property type="match status" value="1"/>
</dbReference>
<dbReference type="PROSITE" id="PS50883">
    <property type="entry name" value="EAL"/>
    <property type="match status" value="1"/>
</dbReference>
<name>A0A069AF64_CLODI</name>
<dbReference type="SMART" id="SM00091">
    <property type="entry name" value="PAS"/>
    <property type="match status" value="1"/>
</dbReference>
<organism evidence="5">
    <name type="scientific">Clostridioides difficile</name>
    <name type="common">Peptoclostridium difficile</name>
    <dbReference type="NCBI Taxonomy" id="1496"/>
    <lineage>
        <taxon>Bacteria</taxon>
        <taxon>Bacillati</taxon>
        <taxon>Bacillota</taxon>
        <taxon>Clostridia</taxon>
        <taxon>Peptostreptococcales</taxon>
        <taxon>Peptostreptococcaceae</taxon>
        <taxon>Clostridioides</taxon>
    </lineage>
</organism>
<evidence type="ECO:0000259" key="3">
    <source>
        <dbReference type="PROSITE" id="PS50887"/>
    </source>
</evidence>
<keyword evidence="5" id="KW-0418">Kinase</keyword>
<dbReference type="Gene3D" id="3.30.450.20">
    <property type="entry name" value="PAS domain"/>
    <property type="match status" value="1"/>
</dbReference>
<dbReference type="EC" id="2.7.7.65" evidence="5"/>
<protein>
    <submittedName>
        <fullName evidence="4">Diguanylate cyclase domain protein</fullName>
    </submittedName>
    <submittedName>
        <fullName evidence="5">Putative diguanylate kinase signaling protein</fullName>
        <ecNumber evidence="5">2.7.7.65</ecNumber>
    </submittedName>
</protein>
<dbReference type="SUPFAM" id="SSF55785">
    <property type="entry name" value="PYP-like sensor domain (PAS domain)"/>
    <property type="match status" value="1"/>
</dbReference>
<reference evidence="5" key="1">
    <citation type="submission" date="2014-07" db="EMBL/GenBank/DDBJ databases">
        <authorList>
            <person name="Monot Marc"/>
        </authorList>
    </citation>
    <scope>NUCLEOTIDE SEQUENCE</scope>
    <source>
        <strain evidence="6">7032989</strain>
        <strain evidence="4">7032994</strain>
    </source>
</reference>
<evidence type="ECO:0000313" key="5">
    <source>
        <dbReference type="EMBL" id="CDS86806.1"/>
    </source>
</evidence>
<evidence type="ECO:0000313" key="6">
    <source>
        <dbReference type="EMBL" id="CDT20774.1"/>
    </source>
</evidence>
<feature type="domain" description="PAS" evidence="1">
    <location>
        <begin position="618"/>
        <end position="693"/>
    </location>
</feature>
<dbReference type="SMART" id="SM00267">
    <property type="entry name" value="GGDEF"/>
    <property type="match status" value="1"/>
</dbReference>
<dbReference type="InterPro" id="IPR000014">
    <property type="entry name" value="PAS"/>
</dbReference>